<dbReference type="PANTHER" id="PTHR47947:SF39">
    <property type="entry name" value="CYTOCHROME P450"/>
    <property type="match status" value="1"/>
</dbReference>
<keyword evidence="4 6" id="KW-0408">Iron</keyword>
<keyword evidence="2 6" id="KW-0479">Metal-binding</keyword>
<name>A0ABQ9N2W7_HEVBR</name>
<keyword evidence="3 6" id="KW-0560">Oxidoreductase</keyword>
<keyword evidence="7" id="KW-1133">Transmembrane helix</keyword>
<reference evidence="8" key="1">
    <citation type="journal article" date="2023" name="Plant Biotechnol. J.">
        <title>Chromosome-level wild Hevea brasiliensis genome provides new tools for genomic-assisted breeding and valuable loci to elevate rubber yield.</title>
        <authorList>
            <person name="Cheng H."/>
            <person name="Song X."/>
            <person name="Hu Y."/>
            <person name="Wu T."/>
            <person name="Yang Q."/>
            <person name="An Z."/>
            <person name="Feng S."/>
            <person name="Deng Z."/>
            <person name="Wu W."/>
            <person name="Zeng X."/>
            <person name="Tu M."/>
            <person name="Wang X."/>
            <person name="Huang H."/>
        </authorList>
    </citation>
    <scope>NUCLEOTIDE SEQUENCE</scope>
    <source>
        <strain evidence="8">MT/VB/25A 57/8</strain>
    </source>
</reference>
<feature type="transmembrane region" description="Helical" evidence="7">
    <location>
        <begin position="227"/>
        <end position="246"/>
    </location>
</feature>
<dbReference type="InterPro" id="IPR050651">
    <property type="entry name" value="Plant_Cytochrome_P450_Monoox"/>
</dbReference>
<protein>
    <recommendedName>
        <fullName evidence="10">Cytochrome P450</fullName>
    </recommendedName>
</protein>
<dbReference type="Proteomes" id="UP001174677">
    <property type="component" value="Chromosome 2"/>
</dbReference>
<evidence type="ECO:0000256" key="5">
    <source>
        <dbReference type="ARBA" id="ARBA00023033"/>
    </source>
</evidence>
<organism evidence="8 9">
    <name type="scientific">Hevea brasiliensis</name>
    <name type="common">Para rubber tree</name>
    <name type="synonym">Siphonia brasiliensis</name>
    <dbReference type="NCBI Taxonomy" id="3981"/>
    <lineage>
        <taxon>Eukaryota</taxon>
        <taxon>Viridiplantae</taxon>
        <taxon>Streptophyta</taxon>
        <taxon>Embryophyta</taxon>
        <taxon>Tracheophyta</taxon>
        <taxon>Spermatophyta</taxon>
        <taxon>Magnoliopsida</taxon>
        <taxon>eudicotyledons</taxon>
        <taxon>Gunneridae</taxon>
        <taxon>Pentapetalae</taxon>
        <taxon>rosids</taxon>
        <taxon>fabids</taxon>
        <taxon>Malpighiales</taxon>
        <taxon>Euphorbiaceae</taxon>
        <taxon>Crotonoideae</taxon>
        <taxon>Micrandreae</taxon>
        <taxon>Hevea</taxon>
    </lineage>
</organism>
<dbReference type="Gene3D" id="1.10.630.10">
    <property type="entry name" value="Cytochrome P450"/>
    <property type="match status" value="1"/>
</dbReference>
<dbReference type="PROSITE" id="PS00086">
    <property type="entry name" value="CYTOCHROME_P450"/>
    <property type="match status" value="1"/>
</dbReference>
<feature type="transmembrane region" description="Helical" evidence="7">
    <location>
        <begin position="6"/>
        <end position="25"/>
    </location>
</feature>
<evidence type="ECO:0000256" key="4">
    <source>
        <dbReference type="ARBA" id="ARBA00023004"/>
    </source>
</evidence>
<dbReference type="PANTHER" id="PTHR47947">
    <property type="entry name" value="CYTOCHROME P450 82C3-RELATED"/>
    <property type="match status" value="1"/>
</dbReference>
<dbReference type="InterPro" id="IPR001128">
    <property type="entry name" value="Cyt_P450"/>
</dbReference>
<keyword evidence="9" id="KW-1185">Reference proteome</keyword>
<dbReference type="InterPro" id="IPR036396">
    <property type="entry name" value="Cyt_P450_sf"/>
</dbReference>
<sequence length="523" mass="58781">MALLPPYLKDIILGLTAVILFYYFLLRGSKSAKAKAAPEAGGAWPILGHLPLLAGRELPHITLAALADKYGPIFTVRIGIYSALVVSSWDLAKEIFTTNDAAVWTRPKFTGSKLLGYDYANFGFSPQVEYWREMRKLTATELLSNRRLELLKHIRASEVTGSMKDLYKLWTKNKDETNQVMVDMKRCFNDINMNVILRMVAGKRYFGNSSAGDEGEARRFQKAMREFFYLLGLPVARDAFPFLGWMDLGGYEMAMKRTAKEFDSIIGEWLEDHHRKRETGQVSNRDQDFMDVLLSVLNGIDLAGYDANTVIKATSMTIIAGGTDTTTVTVTWGLALLLNHPIALRKAQEELDIQVGRERLVNESDIDKLVYLQAIVKETMRLYPAGPLSGRREFSEDCTIGGYHVPAGTHLMVNIYKIHRDPRVWSNPMEFEPERFLNTHKEIDVKGQNFELIPFGAGRRACPGINFGILMTQLVLASFLQAFEMSTPSNTPVDMTETAGLTNSKATPLEVLVKPRLPACLYD</sequence>
<dbReference type="EMBL" id="JARPOI010000002">
    <property type="protein sequence ID" value="KAJ9186671.1"/>
    <property type="molecule type" value="Genomic_DNA"/>
</dbReference>
<evidence type="ECO:0000256" key="2">
    <source>
        <dbReference type="ARBA" id="ARBA00022723"/>
    </source>
</evidence>
<dbReference type="PRINTS" id="PR00463">
    <property type="entry name" value="EP450I"/>
</dbReference>
<evidence type="ECO:0000256" key="3">
    <source>
        <dbReference type="ARBA" id="ARBA00023002"/>
    </source>
</evidence>
<keyword evidence="7" id="KW-0812">Transmembrane</keyword>
<evidence type="ECO:0000313" key="9">
    <source>
        <dbReference type="Proteomes" id="UP001174677"/>
    </source>
</evidence>
<comment type="similarity">
    <text evidence="6">Belongs to the cytochrome P450 family.</text>
</comment>
<keyword evidence="5 6" id="KW-0503">Monooxygenase</keyword>
<evidence type="ECO:0000256" key="1">
    <source>
        <dbReference type="ARBA" id="ARBA00022617"/>
    </source>
</evidence>
<evidence type="ECO:0000256" key="6">
    <source>
        <dbReference type="RuleBase" id="RU000461"/>
    </source>
</evidence>
<comment type="caution">
    <text evidence="8">The sequence shown here is derived from an EMBL/GenBank/DDBJ whole genome shotgun (WGS) entry which is preliminary data.</text>
</comment>
<keyword evidence="7" id="KW-0472">Membrane</keyword>
<accession>A0ABQ9N2W7</accession>
<proteinExistence type="inferred from homology"/>
<dbReference type="SUPFAM" id="SSF48264">
    <property type="entry name" value="Cytochrome P450"/>
    <property type="match status" value="1"/>
</dbReference>
<dbReference type="Pfam" id="PF00067">
    <property type="entry name" value="p450"/>
    <property type="match status" value="1"/>
</dbReference>
<gene>
    <name evidence="8" type="ORF">P3X46_002217</name>
</gene>
<dbReference type="CDD" id="cd20654">
    <property type="entry name" value="CYP82"/>
    <property type="match status" value="1"/>
</dbReference>
<keyword evidence="1 6" id="KW-0349">Heme</keyword>
<evidence type="ECO:0000256" key="7">
    <source>
        <dbReference type="SAM" id="Phobius"/>
    </source>
</evidence>
<dbReference type="PRINTS" id="PR00385">
    <property type="entry name" value="P450"/>
</dbReference>
<evidence type="ECO:0008006" key="10">
    <source>
        <dbReference type="Google" id="ProtNLM"/>
    </source>
</evidence>
<evidence type="ECO:0000313" key="8">
    <source>
        <dbReference type="EMBL" id="KAJ9186671.1"/>
    </source>
</evidence>
<dbReference type="InterPro" id="IPR002401">
    <property type="entry name" value="Cyt_P450_E_grp-I"/>
</dbReference>
<dbReference type="InterPro" id="IPR017972">
    <property type="entry name" value="Cyt_P450_CS"/>
</dbReference>